<evidence type="ECO:0000256" key="2">
    <source>
        <dbReference type="ARBA" id="ARBA00022801"/>
    </source>
</evidence>
<reference evidence="4 5" key="1">
    <citation type="submission" date="2024-06" db="EMBL/GenBank/DDBJ databases">
        <title>The Natural Products Discovery Center: Release of the First 8490 Sequenced Strains for Exploring Actinobacteria Biosynthetic Diversity.</title>
        <authorList>
            <person name="Kalkreuter E."/>
            <person name="Kautsar S.A."/>
            <person name="Yang D."/>
            <person name="Bader C.D."/>
            <person name="Teijaro C.N."/>
            <person name="Fluegel L."/>
            <person name="Davis C.M."/>
            <person name="Simpson J.R."/>
            <person name="Lauterbach L."/>
            <person name="Steele A.D."/>
            <person name="Gui C."/>
            <person name="Meng S."/>
            <person name="Li G."/>
            <person name="Viehrig K."/>
            <person name="Ye F."/>
            <person name="Su P."/>
            <person name="Kiefer A.F."/>
            <person name="Nichols A."/>
            <person name="Cepeda A.J."/>
            <person name="Yan W."/>
            <person name="Fan B."/>
            <person name="Jiang Y."/>
            <person name="Adhikari A."/>
            <person name="Zheng C.-J."/>
            <person name="Schuster L."/>
            <person name="Cowan T.M."/>
            <person name="Smanski M.J."/>
            <person name="Chevrette M.G."/>
            <person name="De Carvalho L.P.S."/>
            <person name="Shen B."/>
        </authorList>
    </citation>
    <scope>NUCLEOTIDE SEQUENCE [LARGE SCALE GENOMIC DNA]</scope>
    <source>
        <strain evidence="4 5">NPDC000632</strain>
    </source>
</reference>
<name>A0ABV1VEX4_9ACTN</name>
<dbReference type="Proteomes" id="UP001490330">
    <property type="component" value="Unassembled WGS sequence"/>
</dbReference>
<protein>
    <submittedName>
        <fullName evidence="4">NUDIX domain-containing protein</fullName>
    </submittedName>
</protein>
<dbReference type="InterPro" id="IPR000086">
    <property type="entry name" value="NUDIX_hydrolase_dom"/>
</dbReference>
<evidence type="ECO:0000259" key="3">
    <source>
        <dbReference type="PROSITE" id="PS51462"/>
    </source>
</evidence>
<dbReference type="InterPro" id="IPR015797">
    <property type="entry name" value="NUDIX_hydrolase-like_dom_sf"/>
</dbReference>
<proteinExistence type="predicted"/>
<evidence type="ECO:0000256" key="1">
    <source>
        <dbReference type="ARBA" id="ARBA00001946"/>
    </source>
</evidence>
<dbReference type="PROSITE" id="PS51462">
    <property type="entry name" value="NUDIX"/>
    <property type="match status" value="1"/>
</dbReference>
<dbReference type="Gene3D" id="3.90.79.10">
    <property type="entry name" value="Nucleoside Triphosphate Pyrophosphohydrolase"/>
    <property type="match status" value="1"/>
</dbReference>
<dbReference type="RefSeq" id="WP_350716676.1">
    <property type="nucleotide sequence ID" value="NZ_JBEPCO010000005.1"/>
</dbReference>
<evidence type="ECO:0000313" key="4">
    <source>
        <dbReference type="EMBL" id="MER6905028.1"/>
    </source>
</evidence>
<dbReference type="InterPro" id="IPR020084">
    <property type="entry name" value="NUDIX_hydrolase_CS"/>
</dbReference>
<comment type="caution">
    <text evidence="4">The sequence shown here is derived from an EMBL/GenBank/DDBJ whole genome shotgun (WGS) entry which is preliminary data.</text>
</comment>
<feature type="domain" description="Nudix hydrolase" evidence="3">
    <location>
        <begin position="7"/>
        <end position="140"/>
    </location>
</feature>
<keyword evidence="5" id="KW-1185">Reference proteome</keyword>
<gene>
    <name evidence="4" type="ORF">ABT322_14845</name>
</gene>
<keyword evidence="2" id="KW-0378">Hydrolase</keyword>
<sequence length="155" mass="16669">MSEKSHLLIADVAQVLLRPDGAALCGHHKADATLAPGQLTVVSGHLQAGEPLDHAARREAKEEAGALISAEQQEFCGLIHHHDPGGGLDRITAVFVAQSWTGEPYNAEPDKHERLLWVPKERPSPDCHPYTTTILHMLTHGPSHRAINSPAGGAR</sequence>
<evidence type="ECO:0000313" key="5">
    <source>
        <dbReference type="Proteomes" id="UP001490330"/>
    </source>
</evidence>
<accession>A0ABV1VEX4</accession>
<dbReference type="PANTHER" id="PTHR43046:SF16">
    <property type="entry name" value="ADP-RIBOSE PYROPHOSPHATASE YJHB-RELATED"/>
    <property type="match status" value="1"/>
</dbReference>
<organism evidence="4 5">
    <name type="scientific">Streptomyces flaveolus</name>
    <dbReference type="NCBI Taxonomy" id="67297"/>
    <lineage>
        <taxon>Bacteria</taxon>
        <taxon>Bacillati</taxon>
        <taxon>Actinomycetota</taxon>
        <taxon>Actinomycetes</taxon>
        <taxon>Kitasatosporales</taxon>
        <taxon>Streptomycetaceae</taxon>
        <taxon>Streptomyces</taxon>
    </lineage>
</organism>
<dbReference type="EMBL" id="JBEPCV010000012">
    <property type="protein sequence ID" value="MER6905028.1"/>
    <property type="molecule type" value="Genomic_DNA"/>
</dbReference>
<dbReference type="PANTHER" id="PTHR43046">
    <property type="entry name" value="GDP-MANNOSE MANNOSYL HYDROLASE"/>
    <property type="match status" value="1"/>
</dbReference>
<dbReference type="PROSITE" id="PS00893">
    <property type="entry name" value="NUDIX_BOX"/>
    <property type="match status" value="1"/>
</dbReference>
<dbReference type="Pfam" id="PF00293">
    <property type="entry name" value="NUDIX"/>
    <property type="match status" value="1"/>
</dbReference>
<comment type="cofactor">
    <cofactor evidence="1">
        <name>Mg(2+)</name>
        <dbReference type="ChEBI" id="CHEBI:18420"/>
    </cofactor>
</comment>
<dbReference type="SUPFAM" id="SSF55811">
    <property type="entry name" value="Nudix"/>
    <property type="match status" value="1"/>
</dbReference>